<dbReference type="GO" id="GO:0004527">
    <property type="term" value="F:exonuclease activity"/>
    <property type="evidence" value="ECO:0007669"/>
    <property type="project" value="UniProtKB-KW"/>
</dbReference>
<sequence>MCCSATIGSTGCQVAKQHLQDGRKENLEGFMKTFDKKLSEDVHPRVYALDCEMSYTTYGLELACITVVDTDMQSDLADISNSLQYLQDVQTILLSMFNADTILIGHSLESSNLLALRFIHSTVVDTPVLFPHLLGLPYKRSLGNLMTYYLRQIIQDNMDGHSSSDARACMHLVIWNI</sequence>
<keyword evidence="3" id="KW-0269">Exonuclease</keyword>
<evidence type="ECO:0000313" key="3">
    <source>
        <dbReference type="EMBL" id="EPQ09748.1"/>
    </source>
</evidence>
<dbReference type="EMBL" id="KE162829">
    <property type="protein sequence ID" value="EPQ09748.1"/>
    <property type="molecule type" value="Genomic_DNA"/>
</dbReference>
<dbReference type="Proteomes" id="UP000052978">
    <property type="component" value="Unassembled WGS sequence"/>
</dbReference>
<evidence type="ECO:0000313" key="4">
    <source>
        <dbReference type="Proteomes" id="UP000052978"/>
    </source>
</evidence>
<dbReference type="InterPro" id="IPR047021">
    <property type="entry name" value="REXO1/3/4-like"/>
</dbReference>
<dbReference type="AlphaFoldDB" id="S7PGI9"/>
<protein>
    <submittedName>
        <fullName evidence="3">RNA exonuclease 1 like protein</fullName>
    </submittedName>
</protein>
<dbReference type="InterPro" id="IPR036397">
    <property type="entry name" value="RNaseH_sf"/>
</dbReference>
<dbReference type="Gene3D" id="3.30.420.10">
    <property type="entry name" value="Ribonuclease H-like superfamily/Ribonuclease H"/>
    <property type="match status" value="1"/>
</dbReference>
<keyword evidence="2" id="KW-0378">Hydrolase</keyword>
<dbReference type="GO" id="GO:0003676">
    <property type="term" value="F:nucleic acid binding"/>
    <property type="evidence" value="ECO:0007669"/>
    <property type="project" value="InterPro"/>
</dbReference>
<dbReference type="PANTHER" id="PTHR12801:SF62">
    <property type="entry name" value="RNA EXONUCLEASE 1 HOMOLOG"/>
    <property type="match status" value="1"/>
</dbReference>
<dbReference type="SUPFAM" id="SSF53098">
    <property type="entry name" value="Ribonuclease H-like"/>
    <property type="match status" value="1"/>
</dbReference>
<name>S7PGI9_MYOBR</name>
<evidence type="ECO:0000256" key="1">
    <source>
        <dbReference type="ARBA" id="ARBA00022722"/>
    </source>
</evidence>
<dbReference type="GO" id="GO:0005634">
    <property type="term" value="C:nucleus"/>
    <property type="evidence" value="ECO:0007669"/>
    <property type="project" value="TreeGrafter"/>
</dbReference>
<gene>
    <name evidence="3" type="ORF">D623_10019452</name>
</gene>
<keyword evidence="4" id="KW-1185">Reference proteome</keyword>
<accession>S7PGI9</accession>
<reference evidence="3 4" key="1">
    <citation type="journal article" date="2013" name="Nat. Commun.">
        <title>Genome analysis reveals insights into physiology and longevity of the Brandt's bat Myotis brandtii.</title>
        <authorList>
            <person name="Seim I."/>
            <person name="Fang X."/>
            <person name="Xiong Z."/>
            <person name="Lobanov A.V."/>
            <person name="Huang Z."/>
            <person name="Ma S."/>
            <person name="Feng Y."/>
            <person name="Turanov A.A."/>
            <person name="Zhu Y."/>
            <person name="Lenz T.L."/>
            <person name="Gerashchenko M.V."/>
            <person name="Fan D."/>
            <person name="Hee Yim S."/>
            <person name="Yao X."/>
            <person name="Jordan D."/>
            <person name="Xiong Y."/>
            <person name="Ma Y."/>
            <person name="Lyapunov A.N."/>
            <person name="Chen G."/>
            <person name="Kulakova O.I."/>
            <person name="Sun Y."/>
            <person name="Lee S.G."/>
            <person name="Bronson R.T."/>
            <person name="Moskalev A.A."/>
            <person name="Sunyaev S.R."/>
            <person name="Zhang G."/>
            <person name="Krogh A."/>
            <person name="Wang J."/>
            <person name="Gladyshev V.N."/>
        </authorList>
    </citation>
    <scope>NUCLEOTIDE SEQUENCE [LARGE SCALE GENOMIC DNA]</scope>
</reference>
<organism evidence="3 4">
    <name type="scientific">Myotis brandtii</name>
    <name type="common">Brandt's bat</name>
    <dbReference type="NCBI Taxonomy" id="109478"/>
    <lineage>
        <taxon>Eukaryota</taxon>
        <taxon>Metazoa</taxon>
        <taxon>Chordata</taxon>
        <taxon>Craniata</taxon>
        <taxon>Vertebrata</taxon>
        <taxon>Euteleostomi</taxon>
        <taxon>Mammalia</taxon>
        <taxon>Eutheria</taxon>
        <taxon>Laurasiatheria</taxon>
        <taxon>Chiroptera</taxon>
        <taxon>Yangochiroptera</taxon>
        <taxon>Vespertilionidae</taxon>
        <taxon>Myotis</taxon>
    </lineage>
</organism>
<dbReference type="InterPro" id="IPR012337">
    <property type="entry name" value="RNaseH-like_sf"/>
</dbReference>
<dbReference type="PANTHER" id="PTHR12801">
    <property type="entry name" value="RNA EXONUCLEASE REXO1 / RECO3 FAMILY MEMBER-RELATED"/>
    <property type="match status" value="1"/>
</dbReference>
<proteinExistence type="predicted"/>
<evidence type="ECO:0000256" key="2">
    <source>
        <dbReference type="ARBA" id="ARBA00022801"/>
    </source>
</evidence>
<keyword evidence="1" id="KW-0540">Nuclease</keyword>